<dbReference type="PANTHER" id="PTHR11092">
    <property type="entry name" value="SUGAR NUCLEOTIDE EPIMERASE RELATED"/>
    <property type="match status" value="1"/>
</dbReference>
<dbReference type="InterPro" id="IPR010099">
    <property type="entry name" value="SDR39U1"/>
</dbReference>
<dbReference type="OrthoDB" id="9801773at2"/>
<dbReference type="SUPFAM" id="SSF51735">
    <property type="entry name" value="NAD(P)-binding Rossmann-fold domains"/>
    <property type="match status" value="1"/>
</dbReference>
<dbReference type="EMBL" id="QGGO01000033">
    <property type="protein sequence ID" value="PWK17828.1"/>
    <property type="molecule type" value="Genomic_DNA"/>
</dbReference>
<gene>
    <name evidence="4" type="ORF">LV89_04275</name>
</gene>
<keyword evidence="5" id="KW-1185">Reference proteome</keyword>
<dbReference type="Proteomes" id="UP000245489">
    <property type="component" value="Unassembled WGS sequence"/>
</dbReference>
<dbReference type="Pfam" id="PF01370">
    <property type="entry name" value="Epimerase"/>
    <property type="match status" value="1"/>
</dbReference>
<sequence>MNVLITGGSGLVGTRLTEILIAKGFTVSHLSRKPSSTNGKIKTFHWDIEKSIIDEKAIKEADYLVHLAGAGIADENWSKARKREIIKSRTKSIQLITNKLKTIPHKIKSFISASGIGFYGADTGDEHISEQHTAGNDFVADCCIQWEAAADEIQDLGIRTVKLRTGIVLSEKGGALPRIIQPVRWGVGAALGTGKQWQSWIYLDDLCELYVKSITDDSMKGFYNAVAPNPVTNYELTKLSAEVLKRPFWMPNVPAFAMKLVFGEMASIVLGGNYALNQRIKLETDFQYKFTDVRMALEDLLK</sequence>
<dbReference type="AlphaFoldDB" id="A0A316DJL9"/>
<name>A0A316DJL9_9BACT</name>
<dbReference type="NCBIfam" id="TIGR01777">
    <property type="entry name" value="yfcH"/>
    <property type="match status" value="1"/>
</dbReference>
<reference evidence="4 5" key="1">
    <citation type="submission" date="2018-05" db="EMBL/GenBank/DDBJ databases">
        <title>Genomic Encyclopedia of Archaeal and Bacterial Type Strains, Phase II (KMG-II): from individual species to whole genera.</title>
        <authorList>
            <person name="Goeker M."/>
        </authorList>
    </citation>
    <scope>NUCLEOTIDE SEQUENCE [LARGE SCALE GENOMIC DNA]</scope>
    <source>
        <strain evidence="4 5">DSM 22214</strain>
    </source>
</reference>
<evidence type="ECO:0000313" key="5">
    <source>
        <dbReference type="Proteomes" id="UP000245489"/>
    </source>
</evidence>
<evidence type="ECO:0000256" key="1">
    <source>
        <dbReference type="ARBA" id="ARBA00009353"/>
    </source>
</evidence>
<accession>A0A316DJL9</accession>
<organism evidence="4 5">
    <name type="scientific">Arcicella aurantiaca</name>
    <dbReference type="NCBI Taxonomy" id="591202"/>
    <lineage>
        <taxon>Bacteria</taxon>
        <taxon>Pseudomonadati</taxon>
        <taxon>Bacteroidota</taxon>
        <taxon>Cytophagia</taxon>
        <taxon>Cytophagales</taxon>
        <taxon>Flectobacillaceae</taxon>
        <taxon>Arcicella</taxon>
    </lineage>
</organism>
<evidence type="ECO:0000313" key="4">
    <source>
        <dbReference type="EMBL" id="PWK17828.1"/>
    </source>
</evidence>
<evidence type="ECO:0000259" key="2">
    <source>
        <dbReference type="Pfam" id="PF01370"/>
    </source>
</evidence>
<feature type="domain" description="DUF1731" evidence="3">
    <location>
        <begin position="253"/>
        <end position="300"/>
    </location>
</feature>
<comment type="caution">
    <text evidence="4">The sequence shown here is derived from an EMBL/GenBank/DDBJ whole genome shotgun (WGS) entry which is preliminary data.</text>
</comment>
<dbReference type="InterPro" id="IPR036291">
    <property type="entry name" value="NAD(P)-bd_dom_sf"/>
</dbReference>
<evidence type="ECO:0008006" key="6">
    <source>
        <dbReference type="Google" id="ProtNLM"/>
    </source>
</evidence>
<feature type="domain" description="NAD-dependent epimerase/dehydratase" evidence="2">
    <location>
        <begin position="3"/>
        <end position="216"/>
    </location>
</feature>
<dbReference type="RefSeq" id="WP_109744936.1">
    <property type="nucleotide sequence ID" value="NZ_QGGO01000033.1"/>
</dbReference>
<dbReference type="InterPro" id="IPR001509">
    <property type="entry name" value="Epimerase_deHydtase"/>
</dbReference>
<dbReference type="PANTHER" id="PTHR11092:SF0">
    <property type="entry name" value="EPIMERASE FAMILY PROTEIN SDR39U1"/>
    <property type="match status" value="1"/>
</dbReference>
<proteinExistence type="inferred from homology"/>
<dbReference type="Gene3D" id="3.40.50.720">
    <property type="entry name" value="NAD(P)-binding Rossmann-like Domain"/>
    <property type="match status" value="1"/>
</dbReference>
<evidence type="ECO:0000259" key="3">
    <source>
        <dbReference type="Pfam" id="PF08338"/>
    </source>
</evidence>
<comment type="similarity">
    <text evidence="1">Belongs to the NAD(P)-dependent epimerase/dehydratase family. SDR39U1 subfamily.</text>
</comment>
<dbReference type="Pfam" id="PF08338">
    <property type="entry name" value="DUF1731"/>
    <property type="match status" value="1"/>
</dbReference>
<protein>
    <recommendedName>
        <fullName evidence="6">TIGR01777 family protein</fullName>
    </recommendedName>
</protein>
<dbReference type="InterPro" id="IPR013549">
    <property type="entry name" value="DUF1731"/>
</dbReference>